<dbReference type="EMBL" id="CM026430">
    <property type="protein sequence ID" value="KAG0561768.1"/>
    <property type="molecule type" value="Genomic_DNA"/>
</dbReference>
<accession>A0A8T0GVQ3</accession>
<dbReference type="Proteomes" id="UP000822688">
    <property type="component" value="Chromosome 9"/>
</dbReference>
<feature type="compositionally biased region" description="Polar residues" evidence="1">
    <location>
        <begin position="17"/>
        <end position="27"/>
    </location>
</feature>
<feature type="compositionally biased region" description="Basic residues" evidence="1">
    <location>
        <begin position="1"/>
        <end position="12"/>
    </location>
</feature>
<evidence type="ECO:0000256" key="1">
    <source>
        <dbReference type="SAM" id="MobiDB-lite"/>
    </source>
</evidence>
<name>A0A8T0GVQ3_CERPU</name>
<keyword evidence="3" id="KW-1185">Reference proteome</keyword>
<organism evidence="2 3">
    <name type="scientific">Ceratodon purpureus</name>
    <name type="common">Fire moss</name>
    <name type="synonym">Dicranum purpureum</name>
    <dbReference type="NCBI Taxonomy" id="3225"/>
    <lineage>
        <taxon>Eukaryota</taxon>
        <taxon>Viridiplantae</taxon>
        <taxon>Streptophyta</taxon>
        <taxon>Embryophyta</taxon>
        <taxon>Bryophyta</taxon>
        <taxon>Bryophytina</taxon>
        <taxon>Bryopsida</taxon>
        <taxon>Dicranidae</taxon>
        <taxon>Pseudoditrichales</taxon>
        <taxon>Ditrichaceae</taxon>
        <taxon>Ceratodon</taxon>
    </lineage>
</organism>
<evidence type="ECO:0000313" key="2">
    <source>
        <dbReference type="EMBL" id="KAG0561768.1"/>
    </source>
</evidence>
<dbReference type="AlphaFoldDB" id="A0A8T0GVQ3"/>
<protein>
    <submittedName>
        <fullName evidence="2">Uncharacterized protein</fullName>
    </submittedName>
</protein>
<evidence type="ECO:0000313" key="3">
    <source>
        <dbReference type="Proteomes" id="UP000822688"/>
    </source>
</evidence>
<sequence>MGARPPLRRRRSFWSPAHQQQPGSSQYDAPVTVRYRIQLRDVRDRARTMIRFASGMGPGSAHHAHMLASSSPSSSDQDKTLVTLGTNFINYGTTGASGTYGAIHHLYDMCHEGACDSSPSEVDTILASDVAEQDAKLVLSADDHYDGWGERDAYVEAVLVAAAQGESCKRQTWTQYGPNGQIYETGTRQQCSQTSFISVDKWCNDKKILESYIQVKVAIDQSSTLASCSKVTGVFASIISMVGAIAGPYAERLQVLHRDSSAW</sequence>
<comment type="caution">
    <text evidence="2">The sequence shown here is derived from an EMBL/GenBank/DDBJ whole genome shotgun (WGS) entry which is preliminary data.</text>
</comment>
<reference evidence="2" key="1">
    <citation type="submission" date="2020-06" db="EMBL/GenBank/DDBJ databases">
        <title>WGS assembly of Ceratodon purpureus strain R40.</title>
        <authorList>
            <person name="Carey S.B."/>
            <person name="Jenkins J."/>
            <person name="Shu S."/>
            <person name="Lovell J.T."/>
            <person name="Sreedasyam A."/>
            <person name="Maumus F."/>
            <person name="Tiley G.P."/>
            <person name="Fernandez-Pozo N."/>
            <person name="Barry K."/>
            <person name="Chen C."/>
            <person name="Wang M."/>
            <person name="Lipzen A."/>
            <person name="Daum C."/>
            <person name="Saski C.A."/>
            <person name="Payton A.C."/>
            <person name="Mcbreen J.C."/>
            <person name="Conrad R.E."/>
            <person name="Kollar L.M."/>
            <person name="Olsson S."/>
            <person name="Huttunen S."/>
            <person name="Landis J.B."/>
            <person name="Wickett N.J."/>
            <person name="Johnson M.G."/>
            <person name="Rensing S.A."/>
            <person name="Grimwood J."/>
            <person name="Schmutz J."/>
            <person name="Mcdaniel S.F."/>
        </authorList>
    </citation>
    <scope>NUCLEOTIDE SEQUENCE</scope>
    <source>
        <strain evidence="2">R40</strain>
    </source>
</reference>
<proteinExistence type="predicted"/>
<feature type="region of interest" description="Disordered" evidence="1">
    <location>
        <begin position="1"/>
        <end position="29"/>
    </location>
</feature>
<gene>
    <name evidence="2" type="ORF">KC19_9G090400</name>
</gene>